<keyword evidence="1" id="KW-0808">Transferase</keyword>
<keyword evidence="1" id="KW-0418">Kinase</keyword>
<dbReference type="AlphaFoldDB" id="A0A0S4MIN4"/>
<organism evidence="1 2">
    <name type="scientific">Echinococcus multilocularis</name>
    <name type="common">Fox tapeworm</name>
    <dbReference type="NCBI Taxonomy" id="6211"/>
    <lineage>
        <taxon>Eukaryota</taxon>
        <taxon>Metazoa</taxon>
        <taxon>Spiralia</taxon>
        <taxon>Lophotrochozoa</taxon>
        <taxon>Platyhelminthes</taxon>
        <taxon>Cestoda</taxon>
        <taxon>Eucestoda</taxon>
        <taxon>Cyclophyllidea</taxon>
        <taxon>Taeniidae</taxon>
        <taxon>Echinococcus</taxon>
    </lineage>
</organism>
<name>A0A0S4MIN4_ECHMU</name>
<evidence type="ECO:0000313" key="1">
    <source>
        <dbReference type="EMBL" id="CUT98643.1"/>
    </source>
</evidence>
<keyword evidence="2" id="KW-1185">Reference proteome</keyword>
<sequence length="104" mass="11500">MCVKCLIKSAYSTRPTIKLDRTCLLLRIAFLPTSPRAVSTTPTLGVDEVRPSAKLTLAYQMTLKAKPAVYPLNKTGTFPALHSPFFSRCPPIATAHKRKNIWGL</sequence>
<dbReference type="EMBL" id="LN902843">
    <property type="protein sequence ID" value="CUT98643.1"/>
    <property type="molecule type" value="Genomic_DNA"/>
</dbReference>
<reference evidence="1" key="2">
    <citation type="submission" date="2015-11" db="EMBL/GenBank/DDBJ databases">
        <authorList>
            <person name="Zhang Y."/>
            <person name="Guo Z."/>
        </authorList>
    </citation>
    <scope>NUCLEOTIDE SEQUENCE</scope>
</reference>
<protein>
    <submittedName>
        <fullName evidence="1">Serine arginine protein kinase at isoform</fullName>
    </submittedName>
</protein>
<evidence type="ECO:0000313" key="2">
    <source>
        <dbReference type="Proteomes" id="UP000017246"/>
    </source>
</evidence>
<reference evidence="1" key="1">
    <citation type="journal article" date="2013" name="Nature">
        <title>The genomes of four tapeworm species reveal adaptations to parasitism.</title>
        <authorList>
            <person name="Tsai I.J."/>
            <person name="Zarowiecki M."/>
            <person name="Holroyd N."/>
            <person name="Garciarrubio A."/>
            <person name="Sanchez-Flores A."/>
            <person name="Brooks K.L."/>
            <person name="Tracey A."/>
            <person name="Bobes R.J."/>
            <person name="Fragoso G."/>
            <person name="Sciutto E."/>
            <person name="Aslett M."/>
            <person name="Beasley H."/>
            <person name="Bennett H.M."/>
            <person name="Cai J."/>
            <person name="Camicia F."/>
            <person name="Clark R."/>
            <person name="Cucher M."/>
            <person name="De Silva N."/>
            <person name="Day T.A."/>
            <person name="Deplazes P."/>
            <person name="Estrada K."/>
            <person name="Fernandez C."/>
            <person name="Holland P.W."/>
            <person name="Hou J."/>
            <person name="Hu S."/>
            <person name="Huckvale T."/>
            <person name="Hung S.S."/>
            <person name="Kamenetzky L."/>
            <person name="Keane J.A."/>
            <person name="Kiss F."/>
            <person name="Koziol U."/>
            <person name="Lambert O."/>
            <person name="Liu K."/>
            <person name="Luo X."/>
            <person name="Luo Y."/>
            <person name="Macchiaroli N."/>
            <person name="Nichol S."/>
            <person name="Paps J."/>
            <person name="Parkinson J."/>
            <person name="Pouchkina-Stantcheva N."/>
            <person name="Riddiford N."/>
            <person name="Rosenzvit M."/>
            <person name="Salinas G."/>
            <person name="Wasmuth J.D."/>
            <person name="Zamanian M."/>
            <person name="Zheng Y."/>
            <person name="Cai X."/>
            <person name="Soberon X."/>
            <person name="Olson P.D."/>
            <person name="Laclette J.P."/>
            <person name="Brehm K."/>
            <person name="Berriman M."/>
            <person name="Garciarrubio A."/>
            <person name="Bobes R.J."/>
            <person name="Fragoso G."/>
            <person name="Sanchez-Flores A."/>
            <person name="Estrada K."/>
            <person name="Cevallos M.A."/>
            <person name="Morett E."/>
            <person name="Gonzalez V."/>
            <person name="Portillo T."/>
            <person name="Ochoa-Leyva A."/>
            <person name="Jose M.V."/>
            <person name="Sciutto E."/>
            <person name="Landa A."/>
            <person name="Jimenez L."/>
            <person name="Valdes V."/>
            <person name="Carrero J.C."/>
            <person name="Larralde C."/>
            <person name="Morales-Montor J."/>
            <person name="Limon-Lason J."/>
            <person name="Soberon X."/>
            <person name="Laclette J.P."/>
        </authorList>
    </citation>
    <scope>NUCLEOTIDE SEQUENCE [LARGE SCALE GENOMIC DNA]</scope>
</reference>
<accession>A0A0S4MIN4</accession>
<proteinExistence type="predicted"/>
<dbReference type="GO" id="GO:0016301">
    <property type="term" value="F:kinase activity"/>
    <property type="evidence" value="ECO:0007669"/>
    <property type="project" value="UniProtKB-KW"/>
</dbReference>
<dbReference type="Proteomes" id="UP000017246">
    <property type="component" value="Unassembled WGS sequence"/>
</dbReference>